<evidence type="ECO:0000313" key="3">
    <source>
        <dbReference type="EMBL" id="PKI38847.1"/>
    </source>
</evidence>
<evidence type="ECO:0000256" key="1">
    <source>
        <dbReference type="SAM" id="MobiDB-lite"/>
    </source>
</evidence>
<dbReference type="AlphaFoldDB" id="A0A2I0I4I2"/>
<evidence type="ECO:0000313" key="4">
    <source>
        <dbReference type="Proteomes" id="UP000233551"/>
    </source>
</evidence>
<feature type="region of interest" description="Disordered" evidence="1">
    <location>
        <begin position="235"/>
        <end position="323"/>
    </location>
</feature>
<dbReference type="EMBL" id="PGOL01003990">
    <property type="protein sequence ID" value="PKI38847.1"/>
    <property type="molecule type" value="Genomic_DNA"/>
</dbReference>
<protein>
    <recommendedName>
        <fullName evidence="2">PB1-like domain-containing protein</fullName>
    </recommendedName>
</protein>
<comment type="caution">
    <text evidence="3">The sequence shown here is derived from an EMBL/GenBank/DDBJ whole genome shotgun (WGS) entry which is preliminary data.</text>
</comment>
<sequence length="323" mass="36334">MVTVGINRFSCKPLDRSDPTPGSLSPRCLNSLIGYSKYTVYPVPLDPGDSTALDLRVVNSKWRLLPTRVRRASPGRIPDRRARGLSVELVKLVYCYQERSKLEYSWSRFAQEIDHHGPTNCNAKIVNRFLDAQAYSSFGFSAQLDQFIDFTVSKRASQVYPVPLYLGDSTALDLRVVNIMSEDDYYIVVFHHGGVLVSEPQMEYIGGVVDSWDNVDIDRISIPFVEWRDSEDDVYKPRYKDESGDGEDNEDDADDEDHEDDEDEIVADIGSGTPGCSGNLMSKSKKPNKSGRHVMMRSIRGDSDDEGRDEIEPPQFNEGAPFG</sequence>
<proteinExistence type="predicted"/>
<name>A0A2I0I4I2_PUNGR</name>
<feature type="domain" description="PB1-like" evidence="2">
    <location>
        <begin position="183"/>
        <end position="226"/>
    </location>
</feature>
<feature type="compositionally biased region" description="Basic residues" evidence="1">
    <location>
        <begin position="283"/>
        <end position="295"/>
    </location>
</feature>
<gene>
    <name evidence="3" type="ORF">CRG98_040761</name>
</gene>
<dbReference type="Proteomes" id="UP000233551">
    <property type="component" value="Unassembled WGS sequence"/>
</dbReference>
<feature type="compositionally biased region" description="Acidic residues" evidence="1">
    <location>
        <begin position="244"/>
        <end position="266"/>
    </location>
</feature>
<evidence type="ECO:0000259" key="2">
    <source>
        <dbReference type="Pfam" id="PF26130"/>
    </source>
</evidence>
<organism evidence="3 4">
    <name type="scientific">Punica granatum</name>
    <name type="common">Pomegranate</name>
    <dbReference type="NCBI Taxonomy" id="22663"/>
    <lineage>
        <taxon>Eukaryota</taxon>
        <taxon>Viridiplantae</taxon>
        <taxon>Streptophyta</taxon>
        <taxon>Embryophyta</taxon>
        <taxon>Tracheophyta</taxon>
        <taxon>Spermatophyta</taxon>
        <taxon>Magnoliopsida</taxon>
        <taxon>eudicotyledons</taxon>
        <taxon>Gunneridae</taxon>
        <taxon>Pentapetalae</taxon>
        <taxon>rosids</taxon>
        <taxon>malvids</taxon>
        <taxon>Myrtales</taxon>
        <taxon>Lythraceae</taxon>
        <taxon>Punica</taxon>
    </lineage>
</organism>
<reference evidence="3 4" key="1">
    <citation type="submission" date="2017-11" db="EMBL/GenBank/DDBJ databases">
        <title>De-novo sequencing of pomegranate (Punica granatum L.) genome.</title>
        <authorList>
            <person name="Akparov Z."/>
            <person name="Amiraslanov A."/>
            <person name="Hajiyeva S."/>
            <person name="Abbasov M."/>
            <person name="Kaur K."/>
            <person name="Hamwieh A."/>
            <person name="Solovyev V."/>
            <person name="Salamov A."/>
            <person name="Braich B."/>
            <person name="Kosarev P."/>
            <person name="Mahmoud A."/>
            <person name="Hajiyev E."/>
            <person name="Babayeva S."/>
            <person name="Izzatullayeva V."/>
            <person name="Mammadov A."/>
            <person name="Mammadov A."/>
            <person name="Sharifova S."/>
            <person name="Ojaghi J."/>
            <person name="Eynullazada K."/>
            <person name="Bayramov B."/>
            <person name="Abdulazimova A."/>
            <person name="Shahmuradov I."/>
        </authorList>
    </citation>
    <scope>NUCLEOTIDE SEQUENCE [LARGE SCALE GENOMIC DNA]</scope>
    <source>
        <strain evidence="4">cv. AG2017</strain>
        <tissue evidence="3">Leaf</tissue>
    </source>
</reference>
<dbReference type="Pfam" id="PF26130">
    <property type="entry name" value="PB1-like"/>
    <property type="match status" value="1"/>
</dbReference>
<accession>A0A2I0I4I2</accession>
<dbReference type="InterPro" id="IPR058594">
    <property type="entry name" value="PB1-like_dom_pln"/>
</dbReference>
<keyword evidence="4" id="KW-1185">Reference proteome</keyword>